<sequence>MSKYPQIVNDARALWRAIRLRGFSSSSDITIPDQPAFDPEFDALFREEIQKSEFYLEFGSGASTVLAAKAGVETICVESDQNYADAVRRKVGTGAPVTIIHSDIGLTEEWGYPVFTRPSETRHKRWRNYTEKAFAKIGQSNRFPDMILVDGRFRIACAMASAHHAQKAKASCTLYIDDYVGRPHYLVVEDYLGSPEIIGRTACFSLVPGQLKQEITHDLVHEFHKDFR</sequence>
<proteinExistence type="predicted"/>
<reference evidence="1 2" key="1">
    <citation type="journal article" date="2019" name="Int. J. Syst. Evol. Microbiol.">
        <title>The Global Catalogue of Microorganisms (GCM) 10K type strain sequencing project: providing services to taxonomists for standard genome sequencing and annotation.</title>
        <authorList>
            <consortium name="The Broad Institute Genomics Platform"/>
            <consortium name="The Broad Institute Genome Sequencing Center for Infectious Disease"/>
            <person name="Wu L."/>
            <person name="Ma J."/>
        </authorList>
    </citation>
    <scope>NUCLEOTIDE SEQUENCE [LARGE SCALE GENOMIC DNA]</scope>
    <source>
        <strain evidence="1 2">JCM 14162</strain>
    </source>
</reference>
<dbReference type="EMBL" id="BAAAEM010000003">
    <property type="protein sequence ID" value="GAA0482266.1"/>
    <property type="molecule type" value="Genomic_DNA"/>
</dbReference>
<dbReference type="Proteomes" id="UP001500713">
    <property type="component" value="Unassembled WGS sequence"/>
</dbReference>
<dbReference type="Gene3D" id="3.40.50.150">
    <property type="entry name" value="Vaccinia Virus protein VP39"/>
    <property type="match status" value="1"/>
</dbReference>
<organism evidence="1 2">
    <name type="scientific">Parasphingorhabdus litoris</name>
    <dbReference type="NCBI Taxonomy" id="394733"/>
    <lineage>
        <taxon>Bacteria</taxon>
        <taxon>Pseudomonadati</taxon>
        <taxon>Pseudomonadota</taxon>
        <taxon>Alphaproteobacteria</taxon>
        <taxon>Sphingomonadales</taxon>
        <taxon>Sphingomonadaceae</taxon>
        <taxon>Parasphingorhabdus</taxon>
    </lineage>
</organism>
<name>A0ABN1ARB3_9SPHN</name>
<evidence type="ECO:0000313" key="2">
    <source>
        <dbReference type="Proteomes" id="UP001500713"/>
    </source>
</evidence>
<gene>
    <name evidence="1" type="ORF">GCM10009096_25760</name>
</gene>
<dbReference type="RefSeq" id="WP_229953384.1">
    <property type="nucleotide sequence ID" value="NZ_BAAAEM010000003.1"/>
</dbReference>
<comment type="caution">
    <text evidence="1">The sequence shown here is derived from an EMBL/GenBank/DDBJ whole genome shotgun (WGS) entry which is preliminary data.</text>
</comment>
<evidence type="ECO:0008006" key="3">
    <source>
        <dbReference type="Google" id="ProtNLM"/>
    </source>
</evidence>
<protein>
    <recommendedName>
        <fullName evidence="3">Class I SAM-dependent methyltransferase</fullName>
    </recommendedName>
</protein>
<evidence type="ECO:0000313" key="1">
    <source>
        <dbReference type="EMBL" id="GAA0482266.1"/>
    </source>
</evidence>
<accession>A0ABN1ARB3</accession>
<dbReference type="InterPro" id="IPR029063">
    <property type="entry name" value="SAM-dependent_MTases_sf"/>
</dbReference>
<keyword evidence="2" id="KW-1185">Reference proteome</keyword>